<dbReference type="InterPro" id="IPR029000">
    <property type="entry name" value="Cyclophilin-like_dom_sf"/>
</dbReference>
<dbReference type="EMBL" id="KB007813">
    <property type="protein sequence ID" value="ELR24529.1"/>
    <property type="molecule type" value="Genomic_DNA"/>
</dbReference>
<feature type="compositionally biased region" description="Basic residues" evidence="5">
    <location>
        <begin position="543"/>
        <end position="556"/>
    </location>
</feature>
<reference evidence="7 8" key="1">
    <citation type="journal article" date="2013" name="Genome Biol.">
        <title>Genome of Acanthamoeba castellanii highlights extensive lateral gene transfer and early evolution of tyrosine kinase signaling.</title>
        <authorList>
            <person name="Clarke M."/>
            <person name="Lohan A.J."/>
            <person name="Liu B."/>
            <person name="Lagkouvardos I."/>
            <person name="Roy S."/>
            <person name="Zafar N."/>
            <person name="Bertelli C."/>
            <person name="Schilde C."/>
            <person name="Kianianmomeni A."/>
            <person name="Burglin T.R."/>
            <person name="Frech C."/>
            <person name="Turcotte B."/>
            <person name="Kopec K.O."/>
            <person name="Synnott J.M."/>
            <person name="Choo C."/>
            <person name="Paponov I."/>
            <person name="Finkler A."/>
            <person name="Soon Heng Tan C."/>
            <person name="Hutchins A.P."/>
            <person name="Weinmeier T."/>
            <person name="Rattei T."/>
            <person name="Chu J.S."/>
            <person name="Gimenez G."/>
            <person name="Irimia M."/>
            <person name="Rigden D.J."/>
            <person name="Fitzpatrick D.A."/>
            <person name="Lorenzo-Morales J."/>
            <person name="Bateman A."/>
            <person name="Chiu C.H."/>
            <person name="Tang P."/>
            <person name="Hegemann P."/>
            <person name="Fromm H."/>
            <person name="Raoult D."/>
            <person name="Greub G."/>
            <person name="Miranda-Saavedra D."/>
            <person name="Chen N."/>
            <person name="Nash P."/>
            <person name="Ginger M.L."/>
            <person name="Horn M."/>
            <person name="Schaap P."/>
            <person name="Caler L."/>
            <person name="Loftus B."/>
        </authorList>
    </citation>
    <scope>NUCLEOTIDE SEQUENCE [LARGE SCALE GENOMIC DNA]</scope>
    <source>
        <strain evidence="7 8">Neff</strain>
    </source>
</reference>
<keyword evidence="8" id="KW-1185">Reference proteome</keyword>
<dbReference type="PRINTS" id="PR00153">
    <property type="entry name" value="CSAPPISMRASE"/>
</dbReference>
<feature type="compositionally biased region" description="Basic residues" evidence="5">
    <location>
        <begin position="406"/>
        <end position="420"/>
    </location>
</feature>
<sequence length="575" mass="65872">MSDFPRTFFDITIDNKPIGRVIFELYTDVTPKTAENFRALCTGEKGISKLSGKPLHLRGSCFHRIIKGFMIQSIYGRTFNDENFKRKHTEPFLLSMANAGPNTNGSQFFITTVSTPHLDGKHVVFGRVIAGQEVIKIVENELTDKSDKPFSYVSIANCGELIKKSAVAKAAQSGTAATEGKPADEQALAETSAGGAAAKKKSKKKRSRSDSESESASGSSDSESESSSSSSESEREKRRRKKKEKKRKRKERRRRRREERKRKKKSRRRSSSDSDSESDHSSDDDRDDDEKKARKPDDDKKEVKDEKRDGDDVDKKDDDRMKEEPKEEKKEKRKRADDSDDEADRKARDRDRRSRRKSRRSRSRSRSSSDSDSSRSRSRSKSKERDAKDKSPVPERDRRDGDGRNIKGRGGVKYRARHTNRPYNPRDRYNAWDRERIGQDRDAYDHRSSDYGRDRRSDTRRGYNDRDRDYRRDDYQDRSRYGGSIADLDGNSRDDISAAAVSRRDARERGRDARKGSRSPLTPTAATTNGDHDEPAAADKASPARRVKRRARKHLEHVRPYELPQAVLVLQLLSE</sequence>
<keyword evidence="3" id="KW-0697">Rotamase</keyword>
<evidence type="ECO:0000313" key="7">
    <source>
        <dbReference type="EMBL" id="ELR24529.1"/>
    </source>
</evidence>
<dbReference type="PANTHER" id="PTHR11071:SF561">
    <property type="entry name" value="PEPTIDYL-PROLYL CIS-TRANS ISOMERASE D-RELATED"/>
    <property type="match status" value="1"/>
</dbReference>
<feature type="compositionally biased region" description="Polar residues" evidence="5">
    <location>
        <begin position="519"/>
        <end position="529"/>
    </location>
</feature>
<feature type="region of interest" description="Disordered" evidence="5">
    <location>
        <begin position="174"/>
        <end position="557"/>
    </location>
</feature>
<feature type="compositionally biased region" description="Basic and acidic residues" evidence="5">
    <location>
        <begin position="490"/>
        <end position="515"/>
    </location>
</feature>
<dbReference type="AlphaFoldDB" id="L8HG66"/>
<evidence type="ECO:0000256" key="1">
    <source>
        <dbReference type="ARBA" id="ARBA00000971"/>
    </source>
</evidence>
<organism evidence="7 8">
    <name type="scientific">Acanthamoeba castellanii (strain ATCC 30010 / Neff)</name>
    <dbReference type="NCBI Taxonomy" id="1257118"/>
    <lineage>
        <taxon>Eukaryota</taxon>
        <taxon>Amoebozoa</taxon>
        <taxon>Discosea</taxon>
        <taxon>Longamoebia</taxon>
        <taxon>Centramoebida</taxon>
        <taxon>Acanthamoebidae</taxon>
        <taxon>Acanthamoeba</taxon>
    </lineage>
</organism>
<dbReference type="RefSeq" id="XP_004367802.1">
    <property type="nucleotide sequence ID" value="XM_004367745.1"/>
</dbReference>
<dbReference type="GO" id="GO:0016018">
    <property type="term" value="F:cyclosporin A binding"/>
    <property type="evidence" value="ECO:0007669"/>
    <property type="project" value="TreeGrafter"/>
</dbReference>
<dbReference type="EC" id="5.2.1.8" evidence="2"/>
<accession>L8HG66</accession>
<proteinExistence type="predicted"/>
<feature type="compositionally biased region" description="Low complexity" evidence="5">
    <location>
        <begin position="214"/>
        <end position="231"/>
    </location>
</feature>
<feature type="compositionally biased region" description="Basic residues" evidence="5">
    <location>
        <begin position="198"/>
        <end position="207"/>
    </location>
</feature>
<gene>
    <name evidence="7" type="ORF">ACA1_326230</name>
</gene>
<name>L8HG66_ACACF</name>
<dbReference type="GO" id="GO:0006457">
    <property type="term" value="P:protein folding"/>
    <property type="evidence" value="ECO:0007669"/>
    <property type="project" value="TreeGrafter"/>
</dbReference>
<evidence type="ECO:0000256" key="3">
    <source>
        <dbReference type="ARBA" id="ARBA00023110"/>
    </source>
</evidence>
<dbReference type="OMA" id="YKESHRD"/>
<dbReference type="Proteomes" id="UP000011083">
    <property type="component" value="Unassembled WGS sequence"/>
</dbReference>
<evidence type="ECO:0000256" key="5">
    <source>
        <dbReference type="SAM" id="MobiDB-lite"/>
    </source>
</evidence>
<dbReference type="KEGG" id="acan:ACA1_326230"/>
<dbReference type="PANTHER" id="PTHR11071">
    <property type="entry name" value="PEPTIDYL-PROLYL CIS-TRANS ISOMERASE"/>
    <property type="match status" value="1"/>
</dbReference>
<evidence type="ECO:0000259" key="6">
    <source>
        <dbReference type="PROSITE" id="PS50072"/>
    </source>
</evidence>
<dbReference type="PROSITE" id="PS50072">
    <property type="entry name" value="CSA_PPIASE_2"/>
    <property type="match status" value="1"/>
</dbReference>
<dbReference type="GO" id="GO:0003755">
    <property type="term" value="F:peptidyl-prolyl cis-trans isomerase activity"/>
    <property type="evidence" value="ECO:0007669"/>
    <property type="project" value="UniProtKB-KW"/>
</dbReference>
<feature type="compositionally biased region" description="Basic residues" evidence="5">
    <location>
        <begin position="353"/>
        <end position="365"/>
    </location>
</feature>
<comment type="catalytic activity">
    <reaction evidence="1">
        <text>[protein]-peptidylproline (omega=180) = [protein]-peptidylproline (omega=0)</text>
        <dbReference type="Rhea" id="RHEA:16237"/>
        <dbReference type="Rhea" id="RHEA-COMP:10747"/>
        <dbReference type="Rhea" id="RHEA-COMP:10748"/>
        <dbReference type="ChEBI" id="CHEBI:83833"/>
        <dbReference type="ChEBI" id="CHEBI:83834"/>
        <dbReference type="EC" id="5.2.1.8"/>
    </reaction>
</comment>
<evidence type="ECO:0000256" key="4">
    <source>
        <dbReference type="ARBA" id="ARBA00023235"/>
    </source>
</evidence>
<feature type="compositionally biased region" description="Basic and acidic residues" evidence="5">
    <location>
        <begin position="277"/>
        <end position="352"/>
    </location>
</feature>
<feature type="compositionally biased region" description="Basic and acidic residues" evidence="5">
    <location>
        <begin position="367"/>
        <end position="405"/>
    </location>
</feature>
<dbReference type="GeneID" id="14925547"/>
<dbReference type="FunFam" id="2.40.100.10:FF:000025">
    <property type="entry name" value="Peptidyl-prolyl cis-trans isomerase CYP19-2"/>
    <property type="match status" value="1"/>
</dbReference>
<dbReference type="Pfam" id="PF00160">
    <property type="entry name" value="Pro_isomerase"/>
    <property type="match status" value="1"/>
</dbReference>
<dbReference type="Gene3D" id="2.40.100.10">
    <property type="entry name" value="Cyclophilin-like"/>
    <property type="match status" value="1"/>
</dbReference>
<dbReference type="GO" id="GO:0005829">
    <property type="term" value="C:cytosol"/>
    <property type="evidence" value="ECO:0007669"/>
    <property type="project" value="TreeGrafter"/>
</dbReference>
<evidence type="ECO:0000313" key="8">
    <source>
        <dbReference type="Proteomes" id="UP000011083"/>
    </source>
</evidence>
<feature type="compositionally biased region" description="Basic and acidic residues" evidence="5">
    <location>
        <begin position="424"/>
        <end position="480"/>
    </location>
</feature>
<evidence type="ECO:0000256" key="2">
    <source>
        <dbReference type="ARBA" id="ARBA00013194"/>
    </source>
</evidence>
<keyword evidence="4 7" id="KW-0413">Isomerase</keyword>
<feature type="compositionally biased region" description="Basic residues" evidence="5">
    <location>
        <begin position="237"/>
        <end position="269"/>
    </location>
</feature>
<dbReference type="InterPro" id="IPR002130">
    <property type="entry name" value="Cyclophilin-type_PPIase_dom"/>
</dbReference>
<dbReference type="SUPFAM" id="SSF50891">
    <property type="entry name" value="Cyclophilin-like"/>
    <property type="match status" value="1"/>
</dbReference>
<dbReference type="OrthoDB" id="193499at2759"/>
<dbReference type="STRING" id="1257118.L8HG66"/>
<protein>
    <recommendedName>
        <fullName evidence="2">peptidylprolyl isomerase</fullName>
        <ecNumber evidence="2">5.2.1.8</ecNumber>
    </recommendedName>
</protein>
<feature type="domain" description="PPIase cyclophilin-type" evidence="6">
    <location>
        <begin position="8"/>
        <end position="160"/>
    </location>
</feature>
<dbReference type="VEuPathDB" id="AmoebaDB:ACA1_326230"/>